<dbReference type="Proteomes" id="UP000319771">
    <property type="component" value="Unassembled WGS sequence"/>
</dbReference>
<comment type="caution">
    <text evidence="1">The sequence shown here is derived from an EMBL/GenBank/DDBJ whole genome shotgun (WGS) entry which is preliminary data.</text>
</comment>
<organism evidence="1 2">
    <name type="scientific">Eiseniibacteriota bacterium</name>
    <dbReference type="NCBI Taxonomy" id="2212470"/>
    <lineage>
        <taxon>Bacteria</taxon>
        <taxon>Candidatus Eiseniibacteriota</taxon>
    </lineage>
</organism>
<protein>
    <submittedName>
        <fullName evidence="1">Uncharacterized protein</fullName>
    </submittedName>
</protein>
<reference evidence="1 2" key="1">
    <citation type="journal article" date="2019" name="Nat. Microbiol.">
        <title>Mediterranean grassland soil C-N compound turnover is dependent on rainfall and depth, and is mediated by genomically divergent microorganisms.</title>
        <authorList>
            <person name="Diamond S."/>
            <person name="Andeer P.F."/>
            <person name="Li Z."/>
            <person name="Crits-Christoph A."/>
            <person name="Burstein D."/>
            <person name="Anantharaman K."/>
            <person name="Lane K.R."/>
            <person name="Thomas B.C."/>
            <person name="Pan C."/>
            <person name="Northen T.R."/>
            <person name="Banfield J.F."/>
        </authorList>
    </citation>
    <scope>NUCLEOTIDE SEQUENCE [LARGE SCALE GENOMIC DNA]</scope>
    <source>
        <strain evidence="1">WS_11</strain>
    </source>
</reference>
<dbReference type="AlphaFoldDB" id="A0A538UE82"/>
<evidence type="ECO:0000313" key="1">
    <source>
        <dbReference type="EMBL" id="TMQ74194.1"/>
    </source>
</evidence>
<sequence length="84" mass="9153">MRRQSLHSGSPVLVILAMAVVLVCPVPSQAQNGTWSAVTGSAITPGPLREFGAIFDRQNERYLLFDGFNGNNSGLYILFNDVWA</sequence>
<feature type="non-terminal residue" evidence="1">
    <location>
        <position position="84"/>
    </location>
</feature>
<evidence type="ECO:0000313" key="2">
    <source>
        <dbReference type="Proteomes" id="UP000319771"/>
    </source>
</evidence>
<gene>
    <name evidence="1" type="ORF">E6K81_00945</name>
</gene>
<dbReference type="EMBL" id="VBPB01000008">
    <property type="protein sequence ID" value="TMQ74194.1"/>
    <property type="molecule type" value="Genomic_DNA"/>
</dbReference>
<accession>A0A538UE82</accession>
<proteinExistence type="predicted"/>
<name>A0A538UE82_UNCEI</name>